<protein>
    <recommendedName>
        <fullName evidence="1">Stage 0 sporulation protein A homolog</fullName>
    </recommendedName>
</protein>
<dbReference type="Pfam" id="PF00072">
    <property type="entry name" value="Response_reg"/>
    <property type="match status" value="1"/>
</dbReference>
<keyword evidence="2" id="KW-0805">Transcription regulation</keyword>
<dbReference type="SUPFAM" id="SSF52172">
    <property type="entry name" value="CheY-like"/>
    <property type="match status" value="1"/>
</dbReference>
<name>A0A1V4IW00_9CLOT</name>
<evidence type="ECO:0000256" key="5">
    <source>
        <dbReference type="ARBA" id="ARBA00024867"/>
    </source>
</evidence>
<dbReference type="RefSeq" id="WP_079422220.1">
    <property type="nucleotide sequence ID" value="NZ_MZGV01000005.1"/>
</dbReference>
<keyword evidence="3 7" id="KW-0238">DNA-binding</keyword>
<dbReference type="EMBL" id="MZGV01000005">
    <property type="protein sequence ID" value="OPJ64218.1"/>
    <property type="molecule type" value="Genomic_DNA"/>
</dbReference>
<evidence type="ECO:0000313" key="11">
    <source>
        <dbReference type="Proteomes" id="UP000190080"/>
    </source>
</evidence>
<dbReference type="InterPro" id="IPR011006">
    <property type="entry name" value="CheY-like_superfamily"/>
</dbReference>
<feature type="DNA-binding region" description="OmpR/PhoB-type" evidence="7">
    <location>
        <begin position="124"/>
        <end position="220"/>
    </location>
</feature>
<dbReference type="Proteomes" id="UP000190080">
    <property type="component" value="Unassembled WGS sequence"/>
</dbReference>
<sequence>MAKILAVDDDSRILKLIKNALSLKNHEVVTFQGAEGVDIEAFCGYDLILLDVMMPGMDGFELCRKIRGTVDCPIVFLTAKTDEAAIVQGLMEGGDEYLPKPFGVMELNARVEAYLRRENREKRTRKLVDGNITVDFDKKEIRVNEKVLAFTKNEYKVCEFLAANKGRVFTKEQIYEAVYELDSDALFSIITEYIRLIRKKFNEIDNCPIETIWGVGYKWA</sequence>
<evidence type="ECO:0000256" key="7">
    <source>
        <dbReference type="PROSITE-ProRule" id="PRU01091"/>
    </source>
</evidence>
<dbReference type="InterPro" id="IPR036388">
    <property type="entry name" value="WH-like_DNA-bd_sf"/>
</dbReference>
<dbReference type="GO" id="GO:0000156">
    <property type="term" value="F:phosphorelay response regulator activity"/>
    <property type="evidence" value="ECO:0007669"/>
    <property type="project" value="TreeGrafter"/>
</dbReference>
<dbReference type="SMART" id="SM00862">
    <property type="entry name" value="Trans_reg_C"/>
    <property type="match status" value="1"/>
</dbReference>
<evidence type="ECO:0000256" key="2">
    <source>
        <dbReference type="ARBA" id="ARBA00023015"/>
    </source>
</evidence>
<feature type="modified residue" description="4-aspartylphosphate" evidence="6">
    <location>
        <position position="51"/>
    </location>
</feature>
<dbReference type="PANTHER" id="PTHR48111">
    <property type="entry name" value="REGULATOR OF RPOS"/>
    <property type="match status" value="1"/>
</dbReference>
<proteinExistence type="predicted"/>
<dbReference type="CDD" id="cd17574">
    <property type="entry name" value="REC_OmpR"/>
    <property type="match status" value="1"/>
</dbReference>
<organism evidence="10 11">
    <name type="scientific">Clostridium oryzae</name>
    <dbReference type="NCBI Taxonomy" id="1450648"/>
    <lineage>
        <taxon>Bacteria</taxon>
        <taxon>Bacillati</taxon>
        <taxon>Bacillota</taxon>
        <taxon>Clostridia</taxon>
        <taxon>Eubacteriales</taxon>
        <taxon>Clostridiaceae</taxon>
        <taxon>Clostridium</taxon>
    </lineage>
</organism>
<dbReference type="STRING" id="1450648.CLORY_07830"/>
<dbReference type="InterPro" id="IPR001789">
    <property type="entry name" value="Sig_transdc_resp-reg_receiver"/>
</dbReference>
<dbReference type="PROSITE" id="PS50110">
    <property type="entry name" value="RESPONSE_REGULATORY"/>
    <property type="match status" value="1"/>
</dbReference>
<evidence type="ECO:0000259" key="9">
    <source>
        <dbReference type="PROSITE" id="PS51755"/>
    </source>
</evidence>
<gene>
    <name evidence="10" type="primary">arlR_2</name>
    <name evidence="10" type="ORF">CLORY_07830</name>
</gene>
<keyword evidence="11" id="KW-1185">Reference proteome</keyword>
<evidence type="ECO:0000259" key="8">
    <source>
        <dbReference type="PROSITE" id="PS50110"/>
    </source>
</evidence>
<dbReference type="GO" id="GO:0005829">
    <property type="term" value="C:cytosol"/>
    <property type="evidence" value="ECO:0007669"/>
    <property type="project" value="TreeGrafter"/>
</dbReference>
<dbReference type="Gene3D" id="3.40.50.2300">
    <property type="match status" value="1"/>
</dbReference>
<evidence type="ECO:0000313" key="10">
    <source>
        <dbReference type="EMBL" id="OPJ64218.1"/>
    </source>
</evidence>
<dbReference type="SMART" id="SM00448">
    <property type="entry name" value="REC"/>
    <property type="match status" value="1"/>
</dbReference>
<dbReference type="OrthoDB" id="9790442at2"/>
<dbReference type="GO" id="GO:0006355">
    <property type="term" value="P:regulation of DNA-templated transcription"/>
    <property type="evidence" value="ECO:0007669"/>
    <property type="project" value="InterPro"/>
</dbReference>
<dbReference type="AlphaFoldDB" id="A0A1V4IW00"/>
<dbReference type="InterPro" id="IPR001867">
    <property type="entry name" value="OmpR/PhoB-type_DNA-bd"/>
</dbReference>
<dbReference type="Gene3D" id="1.10.10.10">
    <property type="entry name" value="Winged helix-like DNA-binding domain superfamily/Winged helix DNA-binding domain"/>
    <property type="match status" value="1"/>
</dbReference>
<feature type="domain" description="Response regulatory" evidence="8">
    <location>
        <begin position="3"/>
        <end position="115"/>
    </location>
</feature>
<keyword evidence="6" id="KW-0597">Phosphoprotein</keyword>
<dbReference type="InterPro" id="IPR039420">
    <property type="entry name" value="WalR-like"/>
</dbReference>
<evidence type="ECO:0000256" key="1">
    <source>
        <dbReference type="ARBA" id="ARBA00018672"/>
    </source>
</evidence>
<dbReference type="GO" id="GO:0000976">
    <property type="term" value="F:transcription cis-regulatory region binding"/>
    <property type="evidence" value="ECO:0007669"/>
    <property type="project" value="TreeGrafter"/>
</dbReference>
<dbReference type="PROSITE" id="PS51755">
    <property type="entry name" value="OMPR_PHOB"/>
    <property type="match status" value="1"/>
</dbReference>
<comment type="function">
    <text evidence="5">May play the central regulatory role in sporulation. It may be an element of the effector pathway responsible for the activation of sporulation genes in response to nutritional stress. Spo0A may act in concert with spo0H (a sigma factor) to control the expression of some genes that are critical to the sporulation process.</text>
</comment>
<evidence type="ECO:0000256" key="6">
    <source>
        <dbReference type="PROSITE-ProRule" id="PRU00169"/>
    </source>
</evidence>
<reference evidence="10 11" key="1">
    <citation type="submission" date="2017-03" db="EMBL/GenBank/DDBJ databases">
        <title>Genome sequence of Clostridium oryzae DSM 28571.</title>
        <authorList>
            <person name="Poehlein A."/>
            <person name="Daniel R."/>
        </authorList>
    </citation>
    <scope>NUCLEOTIDE SEQUENCE [LARGE SCALE GENOMIC DNA]</scope>
    <source>
        <strain evidence="10 11">DSM 28571</strain>
    </source>
</reference>
<evidence type="ECO:0000256" key="4">
    <source>
        <dbReference type="ARBA" id="ARBA00023163"/>
    </source>
</evidence>
<dbReference type="InterPro" id="IPR016032">
    <property type="entry name" value="Sig_transdc_resp-reg_C-effctor"/>
</dbReference>
<dbReference type="GO" id="GO:0032993">
    <property type="term" value="C:protein-DNA complex"/>
    <property type="evidence" value="ECO:0007669"/>
    <property type="project" value="TreeGrafter"/>
</dbReference>
<feature type="domain" description="OmpR/PhoB-type" evidence="9">
    <location>
        <begin position="124"/>
        <end position="220"/>
    </location>
</feature>
<accession>A0A1V4IW00</accession>
<dbReference type="SUPFAM" id="SSF46894">
    <property type="entry name" value="C-terminal effector domain of the bipartite response regulators"/>
    <property type="match status" value="1"/>
</dbReference>
<dbReference type="CDD" id="cd00383">
    <property type="entry name" value="trans_reg_C"/>
    <property type="match status" value="1"/>
</dbReference>
<dbReference type="PANTHER" id="PTHR48111:SF2">
    <property type="entry name" value="RESPONSE REGULATOR SAER"/>
    <property type="match status" value="1"/>
</dbReference>
<evidence type="ECO:0000256" key="3">
    <source>
        <dbReference type="ARBA" id="ARBA00023125"/>
    </source>
</evidence>
<keyword evidence="4" id="KW-0804">Transcription</keyword>
<dbReference type="Pfam" id="PF00486">
    <property type="entry name" value="Trans_reg_C"/>
    <property type="match status" value="1"/>
</dbReference>
<comment type="caution">
    <text evidence="10">The sequence shown here is derived from an EMBL/GenBank/DDBJ whole genome shotgun (WGS) entry which is preliminary data.</text>
</comment>